<organism evidence="1 2">
    <name type="scientific">Eisenbergiella tayi</name>
    <dbReference type="NCBI Taxonomy" id="1432052"/>
    <lineage>
        <taxon>Bacteria</taxon>
        <taxon>Bacillati</taxon>
        <taxon>Bacillota</taxon>
        <taxon>Clostridia</taxon>
        <taxon>Lachnospirales</taxon>
        <taxon>Lachnospiraceae</taxon>
        <taxon>Eisenbergiella</taxon>
    </lineage>
</organism>
<protein>
    <submittedName>
        <fullName evidence="1">Uncharacterized protein</fullName>
    </submittedName>
</protein>
<evidence type="ECO:0000313" key="2">
    <source>
        <dbReference type="Proteomes" id="UP000094271"/>
    </source>
</evidence>
<sequence length="82" mass="9868">MDNKELRKNSENHFYVVIAKRDGVKKYVSRKHPNLFSYTVKLNEAMRFPNKDKANEYADFYGIELMEIRKVRCVLELLDRIK</sequence>
<dbReference type="EMBL" id="MEHA01000039">
    <property type="protein sequence ID" value="ODR42205.1"/>
    <property type="molecule type" value="Genomic_DNA"/>
</dbReference>
<proteinExistence type="predicted"/>
<reference evidence="1 2" key="1">
    <citation type="submission" date="2016-08" db="EMBL/GenBank/DDBJ databases">
        <authorList>
            <person name="Seilhamer J.J."/>
        </authorList>
    </citation>
    <scope>NUCLEOTIDE SEQUENCE [LARGE SCALE GENOMIC DNA]</scope>
    <source>
        <strain evidence="1 2">NML150140-1</strain>
    </source>
</reference>
<dbReference type="Proteomes" id="UP000094271">
    <property type="component" value="Unassembled WGS sequence"/>
</dbReference>
<evidence type="ECO:0000313" key="1">
    <source>
        <dbReference type="EMBL" id="ODR42205.1"/>
    </source>
</evidence>
<gene>
    <name evidence="1" type="ORF">BEI59_32220</name>
</gene>
<comment type="caution">
    <text evidence="1">The sequence shown here is derived from an EMBL/GenBank/DDBJ whole genome shotgun (WGS) entry which is preliminary data.</text>
</comment>
<name>A0A1E3U7M5_9FIRM</name>
<accession>A0A1E3U7M5</accession>
<dbReference type="RefSeq" id="WP_069432332.1">
    <property type="nucleotide sequence ID" value="NZ_MEHA01000039.1"/>
</dbReference>
<dbReference type="AlphaFoldDB" id="A0A1E3U7M5"/>